<dbReference type="Proteomes" id="UP000267798">
    <property type="component" value="Unassembled WGS sequence"/>
</dbReference>
<dbReference type="InterPro" id="IPR036689">
    <property type="entry name" value="ESAT-6-like_sf"/>
</dbReference>
<keyword evidence="2" id="KW-1185">Reference proteome</keyword>
<dbReference type="Gene3D" id="1.10.287.1060">
    <property type="entry name" value="ESAT-6-like"/>
    <property type="match status" value="1"/>
</dbReference>
<accession>A0A3A6PZG6</accession>
<sequence>MNMSKVKVVVDPLKLTEAAQNIEGMLGDYVRLYTSLYTEVNAMGAAWKGRDNRAYTEKIKEFENDFKQMKAMLSDYQLFLTNSAKDYTLVQDTLESGARRIVT</sequence>
<dbReference type="AlphaFoldDB" id="A0A3A6PZG6"/>
<protein>
    <submittedName>
        <fullName evidence="1">WXG100 family type VII secretion target</fullName>
    </submittedName>
</protein>
<proteinExistence type="predicted"/>
<dbReference type="SUPFAM" id="SSF140453">
    <property type="entry name" value="EsxAB dimer-like"/>
    <property type="match status" value="1"/>
</dbReference>
<dbReference type="InterPro" id="IPR010310">
    <property type="entry name" value="T7SS_ESAT-6-like"/>
</dbReference>
<reference evidence="1 2" key="1">
    <citation type="submission" date="2018-09" db="EMBL/GenBank/DDBJ databases">
        <title>Paenibacillus aracenensis nov. sp. isolated from a cave in southern Spain.</title>
        <authorList>
            <person name="Jurado V."/>
            <person name="Gutierrez-Patricio S."/>
            <person name="Gonzalez-Pimentel J.L."/>
            <person name="Miller A.Z."/>
            <person name="Laiz L."/>
            <person name="Saiz-Jimenez C."/>
        </authorList>
    </citation>
    <scope>NUCLEOTIDE SEQUENCE [LARGE SCALE GENOMIC DNA]</scope>
    <source>
        <strain evidence="1 2">JCM 19203</strain>
    </source>
</reference>
<evidence type="ECO:0000313" key="1">
    <source>
        <dbReference type="EMBL" id="RJX39134.1"/>
    </source>
</evidence>
<name>A0A3A6PZG6_9BACL</name>
<evidence type="ECO:0000313" key="2">
    <source>
        <dbReference type="Proteomes" id="UP000267798"/>
    </source>
</evidence>
<dbReference type="EMBL" id="QXQB01000003">
    <property type="protein sequence ID" value="RJX39134.1"/>
    <property type="molecule type" value="Genomic_DNA"/>
</dbReference>
<organism evidence="1 2">
    <name type="scientific">Paenibacillus pinisoli</name>
    <dbReference type="NCBI Taxonomy" id="1276110"/>
    <lineage>
        <taxon>Bacteria</taxon>
        <taxon>Bacillati</taxon>
        <taxon>Bacillota</taxon>
        <taxon>Bacilli</taxon>
        <taxon>Bacillales</taxon>
        <taxon>Paenibacillaceae</taxon>
        <taxon>Paenibacillus</taxon>
    </lineage>
</organism>
<gene>
    <name evidence="1" type="ORF">D3P09_16715</name>
</gene>
<dbReference type="Pfam" id="PF06013">
    <property type="entry name" value="WXG100"/>
    <property type="match status" value="1"/>
</dbReference>
<comment type="caution">
    <text evidence="1">The sequence shown here is derived from an EMBL/GenBank/DDBJ whole genome shotgun (WGS) entry which is preliminary data.</text>
</comment>
<dbReference type="OrthoDB" id="1768896at2"/>